<protein>
    <recommendedName>
        <fullName evidence="3">DUF4177 domain-containing protein</fullName>
    </recommendedName>
</protein>
<dbReference type="AlphaFoldDB" id="A0A0F9PJ66"/>
<feature type="compositionally biased region" description="Basic and acidic residues" evidence="1">
    <location>
        <begin position="46"/>
        <end position="61"/>
    </location>
</feature>
<reference evidence="2" key="1">
    <citation type="journal article" date="2015" name="Nature">
        <title>Complex archaea that bridge the gap between prokaryotes and eukaryotes.</title>
        <authorList>
            <person name="Spang A."/>
            <person name="Saw J.H."/>
            <person name="Jorgensen S.L."/>
            <person name="Zaremba-Niedzwiedzka K."/>
            <person name="Martijn J."/>
            <person name="Lind A.E."/>
            <person name="van Eijk R."/>
            <person name="Schleper C."/>
            <person name="Guy L."/>
            <person name="Ettema T.J."/>
        </authorList>
    </citation>
    <scope>NUCLEOTIDE SEQUENCE</scope>
</reference>
<name>A0A0F9PJ66_9ZZZZ</name>
<evidence type="ECO:0000256" key="1">
    <source>
        <dbReference type="SAM" id="MobiDB-lite"/>
    </source>
</evidence>
<dbReference type="EMBL" id="LAZR01002423">
    <property type="protein sequence ID" value="KKN30244.1"/>
    <property type="molecule type" value="Genomic_DNA"/>
</dbReference>
<organism evidence="2">
    <name type="scientific">marine sediment metagenome</name>
    <dbReference type="NCBI Taxonomy" id="412755"/>
    <lineage>
        <taxon>unclassified sequences</taxon>
        <taxon>metagenomes</taxon>
        <taxon>ecological metagenomes</taxon>
    </lineage>
</organism>
<accession>A0A0F9PJ66</accession>
<feature type="region of interest" description="Disordered" evidence="1">
    <location>
        <begin position="46"/>
        <end position="66"/>
    </location>
</feature>
<comment type="caution">
    <text evidence="2">The sequence shown here is derived from an EMBL/GenBank/DDBJ whole genome shotgun (WGS) entry which is preliminary data.</text>
</comment>
<sequence length="110" mass="13101">MADQWEYKDVDFETGQTYLALLNRFGDEGWELVQIDHQREYAIFKRPKEEQSDKVTDDMPHRCPSMPTTRQAEVHLKYHSSATPNQCYHYLILEDRVVWIGYCPWCGDDI</sequence>
<evidence type="ECO:0008006" key="3">
    <source>
        <dbReference type="Google" id="ProtNLM"/>
    </source>
</evidence>
<proteinExistence type="predicted"/>
<evidence type="ECO:0000313" key="2">
    <source>
        <dbReference type="EMBL" id="KKN30244.1"/>
    </source>
</evidence>
<gene>
    <name evidence="2" type="ORF">LCGC14_0835940</name>
</gene>